<dbReference type="Pfam" id="PF00781">
    <property type="entry name" value="DAGK_cat"/>
    <property type="match status" value="1"/>
</dbReference>
<evidence type="ECO:0000259" key="1">
    <source>
        <dbReference type="PROSITE" id="PS50146"/>
    </source>
</evidence>
<dbReference type="OrthoDB" id="8557048at2"/>
<organism evidence="2 3">
    <name type="scientific">Bombella intestini</name>
    <dbReference type="NCBI Taxonomy" id="1539051"/>
    <lineage>
        <taxon>Bacteria</taxon>
        <taxon>Pseudomonadati</taxon>
        <taxon>Pseudomonadota</taxon>
        <taxon>Alphaproteobacteria</taxon>
        <taxon>Acetobacterales</taxon>
        <taxon>Acetobacteraceae</taxon>
        <taxon>Bombella</taxon>
    </lineage>
</organism>
<evidence type="ECO:0000313" key="3">
    <source>
        <dbReference type="Proteomes" id="UP000200980"/>
    </source>
</evidence>
<dbReference type="STRING" id="1539051.AL01_01850"/>
<dbReference type="Gene3D" id="3.40.50.10330">
    <property type="entry name" value="Probable inorganic polyphosphate/atp-NAD kinase, domain 1"/>
    <property type="match status" value="1"/>
</dbReference>
<sequence length="328" mass="36059">MQTLKNVVQPALIHNPNSRKNAQDKGHFLRMARQKLGDYCVSSLNDSHLPAHLTELKSKGVDLIVISGGDGTVSACLTTIAAIYHDCPLPAVAILPSGNTNLIAGDVGFGLHGDAAIDRLLRPEGLKSCIRAPIRLSWPDEERPAVLGMFGGCTGYARAVRIAHSPNVLKFAPHDLAVFFTLFTSMASLLFRRSRHSWMKGDRLSWSAQGKDLPRESRDGRSFLFMVTALEKLSHGIWPFWSTGNGGSGFHFLDAHAFPKALPRACFNLLRGRAPEWLRSHEDYVSATVQEMQLETDSDFVLDGEVFPASASGRLMLEEGPAFRFVHV</sequence>
<comment type="caution">
    <text evidence="2">The sequence shown here is derived from an EMBL/GenBank/DDBJ whole genome shotgun (WGS) entry which is preliminary data.</text>
</comment>
<dbReference type="Proteomes" id="UP000200980">
    <property type="component" value="Unassembled WGS sequence"/>
</dbReference>
<keyword evidence="3" id="KW-1185">Reference proteome</keyword>
<dbReference type="InterPro" id="IPR016064">
    <property type="entry name" value="NAD/diacylglycerol_kinase_sf"/>
</dbReference>
<dbReference type="InterPro" id="IPR017438">
    <property type="entry name" value="ATP-NAD_kinase_N"/>
</dbReference>
<dbReference type="PROSITE" id="PS50146">
    <property type="entry name" value="DAGK"/>
    <property type="match status" value="1"/>
</dbReference>
<protein>
    <recommendedName>
        <fullName evidence="1">DAGKc domain-containing protein</fullName>
    </recommendedName>
</protein>
<name>A0A1S8GRT7_9PROT</name>
<gene>
    <name evidence="2" type="ORF">AL01_01850</name>
</gene>
<proteinExistence type="predicted"/>
<accession>A0A1S8GRT7</accession>
<dbReference type="RefSeq" id="WP_077395553.1">
    <property type="nucleotide sequence ID" value="NZ_JATM01000001.1"/>
</dbReference>
<evidence type="ECO:0000313" key="2">
    <source>
        <dbReference type="EMBL" id="OOL19730.1"/>
    </source>
</evidence>
<dbReference type="GO" id="GO:0016301">
    <property type="term" value="F:kinase activity"/>
    <property type="evidence" value="ECO:0007669"/>
    <property type="project" value="InterPro"/>
</dbReference>
<dbReference type="AlphaFoldDB" id="A0A1S8GRT7"/>
<dbReference type="SMART" id="SM00046">
    <property type="entry name" value="DAGKc"/>
    <property type="match status" value="1"/>
</dbReference>
<reference evidence="2 3" key="1">
    <citation type="journal article" date="2016" name="PLoS ONE">
        <title>Whole-Genome Sequence Analysis of Bombella intestini LMG 28161T, a Novel Acetic Acid Bacterium Isolated from the Crop of a Red-Tailed Bumble Bee, Bombus lapidarius.</title>
        <authorList>
            <person name="Li L."/>
            <person name="Illeghems K."/>
            <person name="Van Kerrebroeck S."/>
            <person name="Borremans W."/>
            <person name="Cleenwerck I."/>
            <person name="Smagghe G."/>
            <person name="De Vuyst L."/>
            <person name="Vandamme P."/>
        </authorList>
    </citation>
    <scope>NUCLEOTIDE SEQUENCE [LARGE SCALE GENOMIC DNA]</scope>
    <source>
        <strain evidence="2 3">R-52487</strain>
    </source>
</reference>
<dbReference type="InterPro" id="IPR001206">
    <property type="entry name" value="Diacylglycerol_kinase_cat_dom"/>
</dbReference>
<dbReference type="SUPFAM" id="SSF111331">
    <property type="entry name" value="NAD kinase/diacylglycerol kinase-like"/>
    <property type="match status" value="1"/>
</dbReference>
<dbReference type="EMBL" id="JATM01000001">
    <property type="protein sequence ID" value="OOL19730.1"/>
    <property type="molecule type" value="Genomic_DNA"/>
</dbReference>
<feature type="domain" description="DAGKc" evidence="1">
    <location>
        <begin position="1"/>
        <end position="139"/>
    </location>
</feature>